<dbReference type="EMBL" id="SOCN01000004">
    <property type="protein sequence ID" value="TDV23049.1"/>
    <property type="molecule type" value="Genomic_DNA"/>
</dbReference>
<dbReference type="AlphaFoldDB" id="A0A4R7UCS4"/>
<dbReference type="OrthoDB" id="9757917at2"/>
<keyword evidence="9" id="KW-1185">Reference proteome</keyword>
<name>A0A4R7UCS4_9BACT</name>
<dbReference type="RefSeq" id="WP_134111204.1">
    <property type="nucleotide sequence ID" value="NZ_SOCN01000004.1"/>
</dbReference>
<dbReference type="InterPro" id="IPR047187">
    <property type="entry name" value="SF1_C_Upf1"/>
</dbReference>
<sequence>MINNKYQVILDNLLDISPNDSSIFTRVNDNFIDLYTLLRFDDFKKIVYNEKFEVSLLDGNLINIIENLKNCFNFSRLREILDTETNPYYKVSRINFNGDFQTEKQKIINFLEHIQQKSVLRWKILDNKVTNILDETNTWPLHIGFLFVSLRKEDKTIYAPLFFKEAEIRFKNAIPYLSSDGDVKLNEKVLFFLNNSGFNIHLNDNFKNFEIQKLIKQLKIDWENLFTLPTQVFDKFHSLKPNDINNENITFHPGTVLGIFQPWGGYSRNRMKEIINNNEMESILEVEFNKNVYKNKIQESIFRTDIGLFNVTKSNFSQDKAIISSLNQNTVIWGPPGTGKSQTIVNLITNILIYGYTVIVASQKKAALDVIKERLGSLSHFCLFLLSYKNVKKKSFYQPIREYLDLLENFDKIEQIKMTPVLKENELKYVRAVNNYLDTSYAKDFLNAYYYLFKHKANVDIQKDAEFIFSLPDISYPSSQLEPEKVAKAILKENNLRYLPFLKKYWTICKISKQIEKEYNHFNGSLYKLVSLFNQAKQTTGESNFQYSQNMLQNHNVDLNQEITDSEVIKQVIIERMFERINKFTPQQKQMYSEFSQSVRIQNLEPYRFVKKYAEMIKLIYPVIIATPDTDLSAWNKEEFDYAILDESSQIFIEKGLPILYLAKTKILAGDREQMRPSNWFGTRNTDDTIFGKVESLLDYAISLGVYQIILDKNYRANHASLMTFSSKYFYNSSLDVIDNADAIENQPIEVHQVDGVWENNHNKAEAEKAIDVLLKNIDNYKKIILLAFNAKQSDYLTNLIYSQHPGLEQAIYTKKLLIRNIENIQGDEADLVVATVAYDKNTKLNFAYVSRSGGKNALNVAISRAKEKMIVIKTIKASEVQIQPNSTEDLMLFKKWLSFLELDDEQRRELHKKVFIEKKNNHSENQSNTTWFKELVSSELQEAIKHKPSYELFKKYNIGSFDIDLVITKNQKPYKCILFDTLDYGTSDLENYAIKRDKYRFLKAKKYDVIVVTPLNWIELQNIITLWFNSETTTNNKDDYQPTNTYLINKTNIFISTTELDAPDAYDKISTANSDFESNYQESIQEEFVKKTHSNMTFISNLNKVYNEDLQSVMQTNTQIPQNENSEPKVAVIGNDPEAVSEELSNLTPIIVPKQDSSEILEEENNFWKAINIDLSPQSQKMFDSNAAEVLDNPEINPTTTKDTLDDLNGWILSDASDEELDVNSEQPLDSEYLDSVDQFTKTLETILGK</sequence>
<dbReference type="InterPro" id="IPR041677">
    <property type="entry name" value="DNA2/NAM7_AAA_11"/>
</dbReference>
<evidence type="ECO:0000256" key="5">
    <source>
        <dbReference type="ARBA" id="ARBA00022840"/>
    </source>
</evidence>
<dbReference type="GO" id="GO:0043139">
    <property type="term" value="F:5'-3' DNA helicase activity"/>
    <property type="evidence" value="ECO:0007669"/>
    <property type="project" value="TreeGrafter"/>
</dbReference>
<evidence type="ECO:0000256" key="2">
    <source>
        <dbReference type="ARBA" id="ARBA00022741"/>
    </source>
</evidence>
<evidence type="ECO:0000256" key="4">
    <source>
        <dbReference type="ARBA" id="ARBA00022806"/>
    </source>
</evidence>
<evidence type="ECO:0000256" key="3">
    <source>
        <dbReference type="ARBA" id="ARBA00022801"/>
    </source>
</evidence>
<evidence type="ECO:0000313" key="9">
    <source>
        <dbReference type="Proteomes" id="UP000295757"/>
    </source>
</evidence>
<dbReference type="InterPro" id="IPR027417">
    <property type="entry name" value="P-loop_NTPase"/>
</dbReference>
<dbReference type="Proteomes" id="UP000295757">
    <property type="component" value="Unassembled WGS sequence"/>
</dbReference>
<keyword evidence="5" id="KW-0067">ATP-binding</keyword>
<feature type="domain" description="DNA2/NAM7 helicase-like C-terminal" evidence="7">
    <location>
        <begin position="695"/>
        <end position="873"/>
    </location>
</feature>
<dbReference type="SUPFAM" id="SSF52540">
    <property type="entry name" value="P-loop containing nucleoside triphosphate hydrolases"/>
    <property type="match status" value="1"/>
</dbReference>
<evidence type="ECO:0000259" key="7">
    <source>
        <dbReference type="Pfam" id="PF13087"/>
    </source>
</evidence>
<protein>
    <submittedName>
        <fullName evidence="8">Superfamily I DNA and/or RNA helicase</fullName>
    </submittedName>
</protein>
<dbReference type="GO" id="GO:0016787">
    <property type="term" value="F:hydrolase activity"/>
    <property type="evidence" value="ECO:0007669"/>
    <property type="project" value="UniProtKB-KW"/>
</dbReference>
<dbReference type="InterPro" id="IPR041679">
    <property type="entry name" value="DNA2/NAM7-like_C"/>
</dbReference>
<dbReference type="PANTHER" id="PTHR43788:SF8">
    <property type="entry name" value="DNA-BINDING PROTEIN SMUBP-2"/>
    <property type="match status" value="1"/>
</dbReference>
<feature type="domain" description="DNA2/NAM7 helicase helicase" evidence="6">
    <location>
        <begin position="314"/>
        <end position="377"/>
    </location>
</feature>
<evidence type="ECO:0000313" key="8">
    <source>
        <dbReference type="EMBL" id="TDV23049.1"/>
    </source>
</evidence>
<accession>A0A4R7UCS4</accession>
<keyword evidence="3" id="KW-0378">Hydrolase</keyword>
<dbReference type="Pfam" id="PF13086">
    <property type="entry name" value="AAA_11"/>
    <property type="match status" value="1"/>
</dbReference>
<comment type="caution">
    <text evidence="8">The sequence shown here is derived from an EMBL/GenBank/DDBJ whole genome shotgun (WGS) entry which is preliminary data.</text>
</comment>
<gene>
    <name evidence="8" type="ORF">BCF59_0672</name>
</gene>
<proteinExistence type="inferred from homology"/>
<dbReference type="CDD" id="cd18808">
    <property type="entry name" value="SF1_C_Upf1"/>
    <property type="match status" value="1"/>
</dbReference>
<dbReference type="Pfam" id="PF13087">
    <property type="entry name" value="AAA_12"/>
    <property type="match status" value="1"/>
</dbReference>
<keyword evidence="4 8" id="KW-0347">Helicase</keyword>
<keyword evidence="2" id="KW-0547">Nucleotide-binding</keyword>
<evidence type="ECO:0000259" key="6">
    <source>
        <dbReference type="Pfam" id="PF13086"/>
    </source>
</evidence>
<organism evidence="8 9">
    <name type="scientific">Mycoplasmopsis mustelae</name>
    <dbReference type="NCBI Taxonomy" id="171289"/>
    <lineage>
        <taxon>Bacteria</taxon>
        <taxon>Bacillati</taxon>
        <taxon>Mycoplasmatota</taxon>
        <taxon>Mycoplasmoidales</taxon>
        <taxon>Metamycoplasmataceae</taxon>
        <taxon>Mycoplasmopsis</taxon>
    </lineage>
</organism>
<dbReference type="PANTHER" id="PTHR43788">
    <property type="entry name" value="DNA2/NAM7 HELICASE FAMILY MEMBER"/>
    <property type="match status" value="1"/>
</dbReference>
<comment type="similarity">
    <text evidence="1">Belongs to the DNA2/NAM7 helicase family.</text>
</comment>
<reference evidence="8 9" key="1">
    <citation type="submission" date="2019-03" db="EMBL/GenBank/DDBJ databases">
        <title>Genomic Encyclopedia of Archaeal and Bacterial Type Strains, Phase II (KMG-II): from individual species to whole genera.</title>
        <authorList>
            <person name="Goeker M."/>
        </authorList>
    </citation>
    <scope>NUCLEOTIDE SEQUENCE [LARGE SCALE GENOMIC DNA]</scope>
    <source>
        <strain evidence="8 9">ATCC 35214</strain>
    </source>
</reference>
<evidence type="ECO:0000256" key="1">
    <source>
        <dbReference type="ARBA" id="ARBA00007913"/>
    </source>
</evidence>
<dbReference type="Gene3D" id="3.40.50.300">
    <property type="entry name" value="P-loop containing nucleotide triphosphate hydrolases"/>
    <property type="match status" value="2"/>
</dbReference>
<dbReference type="GO" id="GO:0005524">
    <property type="term" value="F:ATP binding"/>
    <property type="evidence" value="ECO:0007669"/>
    <property type="project" value="UniProtKB-KW"/>
</dbReference>
<dbReference type="InterPro" id="IPR050534">
    <property type="entry name" value="Coronavir_polyprotein_1ab"/>
</dbReference>